<dbReference type="KEGG" id="iag:Igag_0684"/>
<evidence type="ECO:0000313" key="1">
    <source>
        <dbReference type="EMBL" id="ADM27514.1"/>
    </source>
</evidence>
<sequence>MSVDLRSLEEVVERAVERALARSRSEELREVAEAIKALAEYVREFVRYQQSFNEELKRFMDEQMKKWEENDRRWRENDARWEKMFRFVEEQLKFNRWVERALIEIRESLGGAYEYYTAHWIELYLAEKGYRCKTIVNVTLPIDGEKEIDVLCRDPLVVGEATVSIKSIDDAEKKIAKLLEATEAAEKFYKRKIFMKVLAVENAPEEIVAYLRRRAEELGIVLVVGREY</sequence>
<accession>E0SSW4</accession>
<evidence type="ECO:0000313" key="2">
    <source>
        <dbReference type="Proteomes" id="UP000001304"/>
    </source>
</evidence>
<dbReference type="Proteomes" id="UP000001304">
    <property type="component" value="Chromosome"/>
</dbReference>
<dbReference type="STRING" id="583356.Igag_0684"/>
<protein>
    <recommendedName>
        <fullName evidence="3">DUF3782 domain-containing protein</fullName>
    </recommendedName>
</protein>
<dbReference type="PANTHER" id="PTHR34314">
    <property type="entry name" value="CRENARCHAEAL PROTEIN, PUTATIVE-RELATED"/>
    <property type="match status" value="1"/>
</dbReference>
<proteinExistence type="predicted"/>
<dbReference type="EMBL" id="CP002098">
    <property type="protein sequence ID" value="ADM27514.1"/>
    <property type="molecule type" value="Genomic_DNA"/>
</dbReference>
<dbReference type="AlphaFoldDB" id="E0SSW4"/>
<dbReference type="PANTHER" id="PTHR34314:SF6">
    <property type="entry name" value="DUF3782 DOMAIN-CONTAINING PROTEIN"/>
    <property type="match status" value="1"/>
</dbReference>
<evidence type="ECO:0008006" key="3">
    <source>
        <dbReference type="Google" id="ProtNLM"/>
    </source>
</evidence>
<keyword evidence="2" id="KW-1185">Reference proteome</keyword>
<reference evidence="1 2" key="1">
    <citation type="journal article" date="2010" name="Stand. Genomic Sci.">
        <title>Complete genome sequence of Ignisphaera aggregans type strain (AQ1.S1).</title>
        <authorList>
            <person name="Goker M."/>
            <person name="Held B."/>
            <person name="Lapidus A."/>
            <person name="Nolan M."/>
            <person name="Spring S."/>
            <person name="Yasawong M."/>
            <person name="Lucas S."/>
            <person name="Glavina Del Rio T."/>
            <person name="Tice H."/>
            <person name="Cheng J.F."/>
            <person name="Goodwin L."/>
            <person name="Tapia R."/>
            <person name="Pitluck S."/>
            <person name="Liolios K."/>
            <person name="Ivanova N."/>
            <person name="Mavromatis K."/>
            <person name="Mikhailova N."/>
            <person name="Pati A."/>
            <person name="Chen A."/>
            <person name="Palaniappan K."/>
            <person name="Brambilla E."/>
            <person name="Land M."/>
            <person name="Hauser L."/>
            <person name="Chang Y.J."/>
            <person name="Jeffries C.D."/>
            <person name="Brettin T."/>
            <person name="Detter J.C."/>
            <person name="Han C."/>
            <person name="Rohde M."/>
            <person name="Sikorski J."/>
            <person name="Woyke T."/>
            <person name="Bristow J."/>
            <person name="Eisen J.A."/>
            <person name="Markowitz V."/>
            <person name="Hugenholtz P."/>
            <person name="Kyrpides N.C."/>
            <person name="Klenk H.P."/>
        </authorList>
    </citation>
    <scope>NUCLEOTIDE SEQUENCE [LARGE SCALE GENOMIC DNA]</scope>
    <source>
        <strain evidence="2">DSM 17230 / JCM 13409 / AQ1.S1</strain>
    </source>
</reference>
<gene>
    <name evidence="1" type="ordered locus">Igag_0684</name>
</gene>
<dbReference type="HOGENOM" id="CLU_055579_0_0_2"/>
<name>E0SSW4_IGNAA</name>
<dbReference type="BioCyc" id="IAGG583356:GHAH-680-MONOMER"/>
<organism evidence="1 2">
    <name type="scientific">Ignisphaera aggregans (strain DSM 17230 / JCM 13409 / AQ1.S1)</name>
    <dbReference type="NCBI Taxonomy" id="583356"/>
    <lineage>
        <taxon>Archaea</taxon>
        <taxon>Thermoproteota</taxon>
        <taxon>Thermoprotei</taxon>
        <taxon>Desulfurococcales</taxon>
        <taxon>Desulfurococcaceae</taxon>
        <taxon>Ignisphaera</taxon>
    </lineage>
</organism>